<dbReference type="EMBL" id="JABXXO010000001">
    <property type="protein sequence ID" value="KAF7784746.1"/>
    <property type="molecule type" value="Genomic_DNA"/>
</dbReference>
<feature type="compositionally biased region" description="Basic and acidic residues" evidence="1">
    <location>
        <begin position="81"/>
        <end position="90"/>
    </location>
</feature>
<gene>
    <name evidence="3" type="ORF">Agabi119p4_911</name>
</gene>
<feature type="compositionally biased region" description="Polar residues" evidence="1">
    <location>
        <begin position="1"/>
        <end position="14"/>
    </location>
</feature>
<evidence type="ECO:0000313" key="3">
    <source>
        <dbReference type="EMBL" id="KAF7784746.1"/>
    </source>
</evidence>
<protein>
    <submittedName>
        <fullName evidence="3">Uncharacterized protein</fullName>
    </submittedName>
</protein>
<dbReference type="Proteomes" id="UP000629468">
    <property type="component" value="Unassembled WGS sequence"/>
</dbReference>
<keyword evidence="2" id="KW-0812">Transmembrane</keyword>
<dbReference type="PANTHER" id="PTHR34391:SF2">
    <property type="entry name" value="TRP C-TERMINAL DOMAIN-CONTAINING PROTEIN"/>
    <property type="match status" value="1"/>
</dbReference>
<feature type="transmembrane region" description="Helical" evidence="2">
    <location>
        <begin position="164"/>
        <end position="187"/>
    </location>
</feature>
<organism evidence="3 4">
    <name type="scientific">Agaricus bisporus var. burnettii</name>
    <dbReference type="NCBI Taxonomy" id="192524"/>
    <lineage>
        <taxon>Eukaryota</taxon>
        <taxon>Fungi</taxon>
        <taxon>Dikarya</taxon>
        <taxon>Basidiomycota</taxon>
        <taxon>Agaricomycotina</taxon>
        <taxon>Agaricomycetes</taxon>
        <taxon>Agaricomycetidae</taxon>
        <taxon>Agaricales</taxon>
        <taxon>Agaricineae</taxon>
        <taxon>Agaricaceae</taxon>
        <taxon>Agaricus</taxon>
    </lineage>
</organism>
<comment type="caution">
    <text evidence="3">The sequence shown here is derived from an EMBL/GenBank/DDBJ whole genome shotgun (WGS) entry which is preliminary data.</text>
</comment>
<proteinExistence type="predicted"/>
<name>A0A8H7FBP5_AGABI</name>
<feature type="transmembrane region" description="Helical" evidence="2">
    <location>
        <begin position="194"/>
        <end position="212"/>
    </location>
</feature>
<feature type="transmembrane region" description="Helical" evidence="2">
    <location>
        <begin position="232"/>
        <end position="256"/>
    </location>
</feature>
<keyword evidence="2" id="KW-0472">Membrane</keyword>
<feature type="region of interest" description="Disordered" evidence="1">
    <location>
        <begin position="1"/>
        <end position="34"/>
    </location>
</feature>
<dbReference type="InterPro" id="IPR040410">
    <property type="entry name" value="UPF0658_Golgi"/>
</dbReference>
<feature type="region of interest" description="Disordered" evidence="1">
    <location>
        <begin position="74"/>
        <end position="101"/>
    </location>
</feature>
<dbReference type="PANTHER" id="PTHR34391">
    <property type="entry name" value="UPF0658 GOLGI APPARATUS MEMBRANE PROTEIN C1952.10C-RELATED"/>
    <property type="match status" value="1"/>
</dbReference>
<feature type="transmembrane region" description="Helical" evidence="2">
    <location>
        <begin position="285"/>
        <end position="305"/>
    </location>
</feature>
<feature type="transmembrane region" description="Helical" evidence="2">
    <location>
        <begin position="311"/>
        <end position="328"/>
    </location>
</feature>
<reference evidence="3 4" key="1">
    <citation type="journal article" name="Sci. Rep.">
        <title>Telomere-to-telomere assembled and centromere annotated genomes of the two main subspecies of the button mushroom Agaricus bisporus reveal especially polymorphic chromosome ends.</title>
        <authorList>
            <person name="Sonnenberg A.S.M."/>
            <person name="Sedaghat-Telgerd N."/>
            <person name="Lavrijssen B."/>
            <person name="Ohm R.A."/>
            <person name="Hendrickx P.M."/>
            <person name="Scholtmeijer K."/>
            <person name="Baars J.J.P."/>
            <person name="van Peer A."/>
        </authorList>
    </citation>
    <scope>NUCLEOTIDE SEQUENCE [LARGE SCALE GENOMIC DNA]</scope>
    <source>
        <strain evidence="3 4">H119_p4</strain>
    </source>
</reference>
<dbReference type="GO" id="GO:0005794">
    <property type="term" value="C:Golgi apparatus"/>
    <property type="evidence" value="ECO:0007669"/>
    <property type="project" value="TreeGrafter"/>
</dbReference>
<feature type="transmembrane region" description="Helical" evidence="2">
    <location>
        <begin position="378"/>
        <end position="401"/>
    </location>
</feature>
<feature type="transmembrane region" description="Helical" evidence="2">
    <location>
        <begin position="340"/>
        <end position="358"/>
    </location>
</feature>
<keyword evidence="2" id="KW-1133">Transmembrane helix</keyword>
<evidence type="ECO:0000256" key="2">
    <source>
        <dbReference type="SAM" id="Phobius"/>
    </source>
</evidence>
<sequence>MANKLSFPSQNSLPDHNYRPNLQPPLHDEYNTADDYKASYDDLIDEYSNNSHHAALPTSPHAQAPHQRAFSIPLKSPFSSKHSDDTHDTTHVVYPPQPVPKEPEPPGFWQKIMPDSIACRLYVLVVLIETTINLAIEGDLYLRIRDSQSDQQSSSVAVVALRRMPVYLAVFAMAHVFQFVMAVDAVYARNTLQFIFLTVFNGLLVIYAAIQIGEVRAALSGSDTDSDIPLNVLTTTIPIVISVAEVFFIGLGWKIYHEFGWKVYKFLGADRNIKRMYASYQIYECLVKFDVFFWAGFSVQFIWLVLQNNDWEYYVTCVALPLSIVLLVEGHLAAKHENKWMMGTFMSGCVGALIYFIYKLIRVLTNINTDAFDLTWKSLTVFSVIAIVLLVATMIFSVVLLRNFGKGLKQALEKKQNNRQGPVIHGRAASTTLNRMSIS</sequence>
<dbReference type="AlphaFoldDB" id="A0A8H7FBP5"/>
<evidence type="ECO:0000256" key="1">
    <source>
        <dbReference type="SAM" id="MobiDB-lite"/>
    </source>
</evidence>
<accession>A0A8H7FBP5</accession>
<evidence type="ECO:0000313" key="4">
    <source>
        <dbReference type="Proteomes" id="UP000629468"/>
    </source>
</evidence>